<keyword evidence="3" id="KW-0158">Chromosome</keyword>
<keyword evidence="6" id="KW-0131">Cell cycle</keyword>
<dbReference type="PANTHER" id="PTHR22928:SF3">
    <property type="entry name" value="TELOMERE-ASSOCIATED PROTEIN RIF1"/>
    <property type="match status" value="1"/>
</dbReference>
<feature type="compositionally biased region" description="Polar residues" evidence="7">
    <location>
        <begin position="1669"/>
        <end position="1683"/>
    </location>
</feature>
<gene>
    <name evidence="9" type="ORF">IFR04_001789</name>
</gene>
<feature type="region of interest" description="Disordered" evidence="7">
    <location>
        <begin position="1464"/>
        <end position="1597"/>
    </location>
</feature>
<dbReference type="Proteomes" id="UP000664132">
    <property type="component" value="Unassembled WGS sequence"/>
</dbReference>
<feature type="domain" description="Telomere-associated protein Rif1 N-terminal" evidence="8">
    <location>
        <begin position="171"/>
        <end position="538"/>
    </location>
</feature>
<feature type="compositionally biased region" description="Pro residues" evidence="7">
    <location>
        <begin position="10"/>
        <end position="25"/>
    </location>
</feature>
<feature type="region of interest" description="Disordered" evidence="7">
    <location>
        <begin position="1"/>
        <end position="110"/>
    </location>
</feature>
<evidence type="ECO:0000256" key="7">
    <source>
        <dbReference type="SAM" id="MobiDB-lite"/>
    </source>
</evidence>
<accession>A0A8H8BVB4</accession>
<evidence type="ECO:0000256" key="5">
    <source>
        <dbReference type="ARBA" id="ARBA00023242"/>
    </source>
</evidence>
<protein>
    <recommendedName>
        <fullName evidence="8">Telomere-associated protein Rif1 N-terminal domain-containing protein</fullName>
    </recommendedName>
</protein>
<feature type="compositionally biased region" description="Basic and acidic residues" evidence="7">
    <location>
        <begin position="1485"/>
        <end position="1495"/>
    </location>
</feature>
<dbReference type="SUPFAM" id="SSF48371">
    <property type="entry name" value="ARM repeat"/>
    <property type="match status" value="1"/>
</dbReference>
<keyword evidence="4" id="KW-0779">Telomere</keyword>
<dbReference type="PANTHER" id="PTHR22928">
    <property type="entry name" value="TELOMERE-ASSOCIATED PROTEIN RIF1"/>
    <property type="match status" value="1"/>
</dbReference>
<feature type="compositionally biased region" description="Acidic residues" evidence="7">
    <location>
        <begin position="1699"/>
        <end position="1713"/>
    </location>
</feature>
<proteinExistence type="predicted"/>
<feature type="compositionally biased region" description="Low complexity" evidence="7">
    <location>
        <begin position="1784"/>
        <end position="1800"/>
    </location>
</feature>
<reference evidence="9" key="1">
    <citation type="submission" date="2021-02" db="EMBL/GenBank/DDBJ databases">
        <title>Genome sequence Cadophora malorum strain M34.</title>
        <authorList>
            <person name="Stefanovic E."/>
            <person name="Vu D."/>
            <person name="Scully C."/>
            <person name="Dijksterhuis J."/>
            <person name="Roader J."/>
            <person name="Houbraken J."/>
        </authorList>
    </citation>
    <scope>NUCLEOTIDE SEQUENCE</scope>
    <source>
        <strain evidence="9">M34</strain>
    </source>
</reference>
<evidence type="ECO:0000256" key="2">
    <source>
        <dbReference type="ARBA" id="ARBA00004574"/>
    </source>
</evidence>
<comment type="subcellular location">
    <subcellularLocation>
        <location evidence="2">Chromosome</location>
        <location evidence="2">Telomere</location>
    </subcellularLocation>
    <subcellularLocation>
        <location evidence="1">Nucleus</location>
    </subcellularLocation>
</comment>
<evidence type="ECO:0000256" key="3">
    <source>
        <dbReference type="ARBA" id="ARBA00022454"/>
    </source>
</evidence>
<feature type="region of interest" description="Disordered" evidence="7">
    <location>
        <begin position="1610"/>
        <end position="1859"/>
    </location>
</feature>
<dbReference type="GO" id="GO:0005634">
    <property type="term" value="C:nucleus"/>
    <property type="evidence" value="ECO:0007669"/>
    <property type="project" value="UniProtKB-SubCell"/>
</dbReference>
<feature type="compositionally biased region" description="Acidic residues" evidence="7">
    <location>
        <begin position="1832"/>
        <end position="1848"/>
    </location>
</feature>
<evidence type="ECO:0000256" key="6">
    <source>
        <dbReference type="ARBA" id="ARBA00023306"/>
    </source>
</evidence>
<evidence type="ECO:0000313" key="10">
    <source>
        <dbReference type="Proteomes" id="UP000664132"/>
    </source>
</evidence>
<organism evidence="9 10">
    <name type="scientific">Cadophora malorum</name>
    <dbReference type="NCBI Taxonomy" id="108018"/>
    <lineage>
        <taxon>Eukaryota</taxon>
        <taxon>Fungi</taxon>
        <taxon>Dikarya</taxon>
        <taxon>Ascomycota</taxon>
        <taxon>Pezizomycotina</taxon>
        <taxon>Leotiomycetes</taxon>
        <taxon>Helotiales</taxon>
        <taxon>Ploettnerulaceae</taxon>
        <taxon>Cadophora</taxon>
    </lineage>
</organism>
<evidence type="ECO:0000256" key="1">
    <source>
        <dbReference type="ARBA" id="ARBA00004123"/>
    </source>
</evidence>
<feature type="compositionally biased region" description="Basic and acidic residues" evidence="7">
    <location>
        <begin position="1230"/>
        <end position="1240"/>
    </location>
</feature>
<keyword evidence="5" id="KW-0539">Nucleus</keyword>
<feature type="compositionally biased region" description="Basic and acidic residues" evidence="7">
    <location>
        <begin position="1425"/>
        <end position="1436"/>
    </location>
</feature>
<name>A0A8H8BVB4_9HELO</name>
<dbReference type="OrthoDB" id="5399929at2759"/>
<dbReference type="GO" id="GO:0000723">
    <property type="term" value="P:telomere maintenance"/>
    <property type="evidence" value="ECO:0007669"/>
    <property type="project" value="TreeGrafter"/>
</dbReference>
<comment type="caution">
    <text evidence="9">The sequence shown here is derived from an EMBL/GenBank/DDBJ whole genome shotgun (WGS) entry which is preliminary data.</text>
</comment>
<feature type="compositionally biased region" description="Basic residues" evidence="7">
    <location>
        <begin position="1721"/>
        <end position="1740"/>
    </location>
</feature>
<evidence type="ECO:0000313" key="9">
    <source>
        <dbReference type="EMBL" id="KAG4425019.1"/>
    </source>
</evidence>
<feature type="compositionally biased region" description="Basic and acidic residues" evidence="7">
    <location>
        <begin position="1255"/>
        <end position="1265"/>
    </location>
</feature>
<dbReference type="InterPro" id="IPR016024">
    <property type="entry name" value="ARM-type_fold"/>
</dbReference>
<feature type="compositionally biased region" description="Low complexity" evidence="7">
    <location>
        <begin position="1351"/>
        <end position="1363"/>
    </location>
</feature>
<dbReference type="Pfam" id="PF12231">
    <property type="entry name" value="Rif1_N"/>
    <property type="match status" value="1"/>
</dbReference>
<dbReference type="EMBL" id="JAFJYH010000014">
    <property type="protein sequence ID" value="KAG4425019.1"/>
    <property type="molecule type" value="Genomic_DNA"/>
</dbReference>
<feature type="compositionally biased region" description="Polar residues" evidence="7">
    <location>
        <begin position="1178"/>
        <end position="1187"/>
    </location>
</feature>
<feature type="compositionally biased region" description="Acidic residues" evidence="7">
    <location>
        <begin position="1384"/>
        <end position="1397"/>
    </location>
</feature>
<keyword evidence="10" id="KW-1185">Reference proteome</keyword>
<feature type="region of interest" description="Disordered" evidence="7">
    <location>
        <begin position="1178"/>
        <end position="1452"/>
    </location>
</feature>
<feature type="compositionally biased region" description="Acidic residues" evidence="7">
    <location>
        <begin position="1412"/>
        <end position="1424"/>
    </location>
</feature>
<evidence type="ECO:0000256" key="4">
    <source>
        <dbReference type="ARBA" id="ARBA00022895"/>
    </source>
</evidence>
<feature type="compositionally biased region" description="Basic and acidic residues" evidence="7">
    <location>
        <begin position="1195"/>
        <end position="1206"/>
    </location>
</feature>
<dbReference type="InterPro" id="IPR022031">
    <property type="entry name" value="Rif1_N"/>
</dbReference>
<evidence type="ECO:0000259" key="8">
    <source>
        <dbReference type="Pfam" id="PF12231"/>
    </source>
</evidence>
<sequence length="2015" mass="222304">MVESAAASNPPQPPPTAQVRPPTPPRESSRNELNLGKGKGSKPGVLGDLTRFFKVDSNRRASAPVTSTSAVETLVQTPGSASGSGRKRVGWSDSTQYKDPPTASFDGKNIRHIVQPLAPSSERKPPKSILKISSNGVHEQDHIGGVNTKLLPPHHHASFATMLDSIVQQLGGKDRSSKMDAYLMFSGLLKASDNVPDLKALKSRMGLLCQFLIQDVTEKMENGKSDTGLVVNALVLLSSFLQKQAISDMFTAEFSVQVVDHAIKSFEDASAPKEIIKHLMFIMAQQNFSPKVMTADRVGKLIKSLHNIEDHIKGKSITMSRISIYRTLLRSSRSHMIGISTWYEDLFGDMLSSLREVRTVAIAFGFEAAIALGAEPNATKAVMNMFKLIPVKQSYGDFYADRLKIMVKNKNDWDSSAVPQIWSIVILFLRSTPEALGQWQFLNKFLEVIQLSFNSSDSATKTEANLAWNRFIYALQLDENTKPKFRTIISHALITQLKTRKSSSGRRTCLNSIYMLLYYSLKPESSSAQLELYWDEYVIPIIDGCLTSARTRTDPNLAKQDALEACVILQSLFDSKTPRKWKESRAVVSLQPTSMDPSELPALDSKWLRRNSVRVFKVLNPLMEMLFWDLGSDSGINRLWRSYMASIGSPAVNEIMIKPETMSSLASMFSMLHRFWLKGGEKLESLPLPETTTTVQRTTAFTRSFENIVLTAASLDGLQLAPFTDKLLSIAQDTFVAVATPSHLPAKQQVEIRCPLHHLILLLTNPSPGMEYDQQFRRMVEHILSPFIQARPNRSLVELICTLSHLLPSESNERSRIIWQVLAEFATTANDTRDSNVRTGEEPLGSKYRKTIKILEIGVNLFPGVPSPAWGHLFQAAINSATLDAGDSGRAIGVIEEVAKIFLPKVPSDSLTSKGMFYLSLTLKKANYPKDKQALELAHRKLWGTGTTHQKSTSHDPYVYLYQYVNATLTTSYKSYSKDYLQECSENISALTGFLGRCPTSLLLAVLIKIQPGIEHWILDNDQRLLGGDILSKGVASLWDMVKKLMPGLLALYGHTEVLRELNPLICAGLNSRHGSRVSGMLLFWNSSFGSCDEPFEYPENVKQALLRLRAIADVQIPYLPESIDEESSADQRQPIDFMETQDDSYGMSSIPNESIMRLMRQSTPQVIIESRQTVSLKRSWDNTPGSSRRKSRKRDVTPKIRHDDSQVQFETVESSPMADRVVDSQLLTDKQKETKERQQAEQSMFPDLRSTPISREKSAGRSDEAGMELPNRQSSQLRTKPSEERQTTPTLPIPSDDDGYVASSPTPTRSIRGEPEVDAEIDPPSSPPVAPARKAVYVESNSPSLEHTPEPATEATPATTAFEPEEINDIPSSPPESTPEQADVMDVDGEALEEQADLLVETTGHVHDMDLDPTAEVDEEQLELPEHEASSKDDEPGSTNEANLGHSAQVDSFANITMSTFEFTPEVRHSSPVEDDPSEQLRASQREEQLKSSVEDDDDIHPSTAPAPATKDEPEDEPAHRPQRLQTIPLLDPLPPGTPQHPGSSPVHFMDAQSSPASSDRQDVFVDAVSSPRLTRAKEAAPNPSTPDDYGTGNDSSFLRAVHAYDQSNTVAKDVSFVGQSDNSPRRSTRGSASKPLETPSSIDPSPIRKLALKRTSNLPEAGPSNKEPVSTTSGNKSSSIPSFIPETPGMPVPAEPIVDEDGQQIDPEDTIVVDTSSLKHWRPTAKRGKRKGRKRKHHETSGDSNEIPDSQDAMAGSETSSPQKMSPSKRSPAKKKPRGRPSRASQVSQQESDVESSQGFGSQSMSVDLDAQHQEMDVDGTTMSFASNAEVEEEETAPAEEPEVEQSFEGSVVERGAEIEIEKSFAKETQEDVDMDAAGADEATSPSFDVIEETTIDETSLLEKSSPAVEQINNIDEKAVIHPAEMPIAASSAPDTVAEPVEASPIVEVQVRVEEQPVTAESMADKLQSLLKDLQSAALSRQEVNKLEDLFFEAKRHMYAAEERGRASADGER</sequence>
<dbReference type="GO" id="GO:0140445">
    <property type="term" value="C:chromosome, telomeric repeat region"/>
    <property type="evidence" value="ECO:0007669"/>
    <property type="project" value="TreeGrafter"/>
</dbReference>
<feature type="compositionally biased region" description="Basic residues" evidence="7">
    <location>
        <begin position="1773"/>
        <end position="1783"/>
    </location>
</feature>
<feature type="compositionally biased region" description="Polar residues" evidence="7">
    <location>
        <begin position="64"/>
        <end position="83"/>
    </location>
</feature>